<evidence type="ECO:0000313" key="2">
    <source>
        <dbReference type="Proteomes" id="UP000050741"/>
    </source>
</evidence>
<organism evidence="2 3">
    <name type="scientific">Globodera pallida</name>
    <name type="common">Potato cyst nematode worm</name>
    <name type="synonym">Heterodera pallida</name>
    <dbReference type="NCBI Taxonomy" id="36090"/>
    <lineage>
        <taxon>Eukaryota</taxon>
        <taxon>Metazoa</taxon>
        <taxon>Ecdysozoa</taxon>
        <taxon>Nematoda</taxon>
        <taxon>Chromadorea</taxon>
        <taxon>Rhabditida</taxon>
        <taxon>Tylenchina</taxon>
        <taxon>Tylenchomorpha</taxon>
        <taxon>Tylenchoidea</taxon>
        <taxon>Heteroderidae</taxon>
        <taxon>Heteroderinae</taxon>
        <taxon>Globodera</taxon>
    </lineage>
</organism>
<evidence type="ECO:0000313" key="3">
    <source>
        <dbReference type="WBParaSite" id="GPLIN_001351100"/>
    </source>
</evidence>
<feature type="compositionally biased region" description="Low complexity" evidence="1">
    <location>
        <begin position="307"/>
        <end position="316"/>
    </location>
</feature>
<dbReference type="AlphaFoldDB" id="A0A183CKV5"/>
<dbReference type="Proteomes" id="UP000050741">
    <property type="component" value="Unassembled WGS sequence"/>
</dbReference>
<dbReference type="WBParaSite" id="GPLIN_001351100">
    <property type="protein sequence ID" value="GPLIN_001351100"/>
    <property type="gene ID" value="GPLIN_001351100"/>
</dbReference>
<feature type="region of interest" description="Disordered" evidence="1">
    <location>
        <begin position="1"/>
        <end position="25"/>
    </location>
</feature>
<evidence type="ECO:0000256" key="1">
    <source>
        <dbReference type="SAM" id="MobiDB-lite"/>
    </source>
</evidence>
<feature type="compositionally biased region" description="Polar residues" evidence="1">
    <location>
        <begin position="268"/>
        <end position="277"/>
    </location>
</feature>
<name>A0A183CKV5_GLOPA</name>
<feature type="compositionally biased region" description="Basic and acidic residues" evidence="1">
    <location>
        <begin position="45"/>
        <end position="58"/>
    </location>
</feature>
<feature type="compositionally biased region" description="Polar residues" evidence="1">
    <location>
        <begin position="220"/>
        <end position="233"/>
    </location>
</feature>
<keyword evidence="2" id="KW-1185">Reference proteome</keyword>
<feature type="region of interest" description="Disordered" evidence="1">
    <location>
        <begin position="44"/>
        <end position="67"/>
    </location>
</feature>
<feature type="compositionally biased region" description="Basic and acidic residues" evidence="1">
    <location>
        <begin position="1"/>
        <end position="10"/>
    </location>
</feature>
<reference evidence="2" key="1">
    <citation type="submission" date="2013-12" db="EMBL/GenBank/DDBJ databases">
        <authorList>
            <person name="Aslett M."/>
        </authorList>
    </citation>
    <scope>NUCLEOTIDE SEQUENCE [LARGE SCALE GENOMIC DNA]</scope>
    <source>
        <strain evidence="2">Lindley</strain>
    </source>
</reference>
<feature type="region of interest" description="Disordered" evidence="1">
    <location>
        <begin position="307"/>
        <end position="334"/>
    </location>
</feature>
<sequence length="334" mass="37812">MAKAQLEKKNSCNSAKPLRNTWPLTAHEKNGGERVVLVSVASAGDEQRTVPPPEKEAENFGQTLTTSATPIASVEENITEVEDDQRKLNEEMPQTMASWTDFESRKSLQSDSPQVEILLQEKMANYNKELKLRHVFMEEPAQQPQPMAEKCPSQSDGTLLPQLTPQITGTTVVTSALSDANNYRQRNPKSARELQELSQLLQASNVQQQQQMFHEPNVVHQNAQNPNPSSSAETVLRQPKRKMERNVLEEQSATMGTEPKYSRHHANCQPQMRSVQQHSTLPIQNFHQQQQNMQSALVGFPQPVSGQQFQPQMTQQHMFSVGPPNKQHMHQRQR</sequence>
<reference evidence="2" key="2">
    <citation type="submission" date="2014-05" db="EMBL/GenBank/DDBJ databases">
        <title>The genome and life-stage specific transcriptomes of Globodera pallida elucidate key aspects of plant parasitism by a cyst nematode.</title>
        <authorList>
            <person name="Cotton J.A."/>
            <person name="Lilley C.J."/>
            <person name="Jones L.M."/>
            <person name="Kikuchi T."/>
            <person name="Reid A.J."/>
            <person name="Thorpe P."/>
            <person name="Tsai I.J."/>
            <person name="Beasley H."/>
            <person name="Blok V."/>
            <person name="Cock P.J.A."/>
            <person name="Van den Akker S.E."/>
            <person name="Holroyd N."/>
            <person name="Hunt M."/>
            <person name="Mantelin S."/>
            <person name="Naghra H."/>
            <person name="Pain A."/>
            <person name="Palomares-Rius J.E."/>
            <person name="Zarowiecki M."/>
            <person name="Berriman M."/>
            <person name="Jones J.T."/>
            <person name="Urwin P.E."/>
        </authorList>
    </citation>
    <scope>NUCLEOTIDE SEQUENCE [LARGE SCALE GENOMIC DNA]</scope>
    <source>
        <strain evidence="2">Lindley</strain>
    </source>
</reference>
<reference evidence="3" key="3">
    <citation type="submission" date="2016-06" db="UniProtKB">
        <authorList>
            <consortium name="WormBaseParasite"/>
        </authorList>
    </citation>
    <scope>IDENTIFICATION</scope>
</reference>
<protein>
    <submittedName>
        <fullName evidence="3">Uncharacterized protein</fullName>
    </submittedName>
</protein>
<feature type="region of interest" description="Disordered" evidence="1">
    <location>
        <begin position="220"/>
        <end position="277"/>
    </location>
</feature>
<proteinExistence type="predicted"/>
<accession>A0A183CKV5</accession>